<evidence type="ECO:0000259" key="11">
    <source>
        <dbReference type="Pfam" id="PF03007"/>
    </source>
</evidence>
<proteinExistence type="inferred from homology"/>
<reference evidence="13 14" key="1">
    <citation type="journal article" date="2019" name="Int. J. Syst. Evol. Microbiol.">
        <title>The Global Catalogue of Microorganisms (GCM) 10K type strain sequencing project: providing services to taxonomists for standard genome sequencing and annotation.</title>
        <authorList>
            <consortium name="The Broad Institute Genomics Platform"/>
            <consortium name="The Broad Institute Genome Sequencing Center for Infectious Disease"/>
            <person name="Wu L."/>
            <person name="Ma J."/>
        </authorList>
    </citation>
    <scope>NUCLEOTIDE SEQUENCE [LARGE SCALE GENOMIC DNA]</scope>
    <source>
        <strain evidence="13 14">JCM 16114</strain>
    </source>
</reference>
<keyword evidence="14" id="KW-1185">Reference proteome</keyword>
<evidence type="ECO:0000256" key="1">
    <source>
        <dbReference type="ARBA" id="ARBA00004771"/>
    </source>
</evidence>
<dbReference type="Gene3D" id="3.30.559.10">
    <property type="entry name" value="Chloramphenicol acetyltransferase-like domain"/>
    <property type="match status" value="1"/>
</dbReference>
<dbReference type="PANTHER" id="PTHR31650:SF1">
    <property type="entry name" value="WAX ESTER SYNTHASE_DIACYLGLYCEROL ACYLTRANSFERASE 4-RELATED"/>
    <property type="match status" value="1"/>
</dbReference>
<dbReference type="Pfam" id="PF06974">
    <property type="entry name" value="WS_DGAT_C"/>
    <property type="match status" value="1"/>
</dbReference>
<comment type="similarity">
    <text evidence="3">Belongs to the long-chain O-acyltransferase family.</text>
</comment>
<dbReference type="PANTHER" id="PTHR31650">
    <property type="entry name" value="O-ACYLTRANSFERASE (WSD1-LIKE) FAMILY PROTEIN"/>
    <property type="match status" value="1"/>
</dbReference>
<dbReference type="SUPFAM" id="SSF52777">
    <property type="entry name" value="CoA-dependent acyltransferases"/>
    <property type="match status" value="1"/>
</dbReference>
<dbReference type="InterPro" id="IPR023213">
    <property type="entry name" value="CAT-like_dom_sf"/>
</dbReference>
<evidence type="ECO:0000256" key="10">
    <source>
        <dbReference type="ARBA" id="ARBA00048109"/>
    </source>
</evidence>
<keyword evidence="8" id="KW-0443">Lipid metabolism</keyword>
<comment type="pathway">
    <text evidence="2">Lipid metabolism.</text>
</comment>
<evidence type="ECO:0000256" key="3">
    <source>
        <dbReference type="ARBA" id="ARBA00009587"/>
    </source>
</evidence>
<keyword evidence="7" id="KW-0319">Glycerol metabolism</keyword>
<feature type="domain" description="O-acyltransferase WSD1 C-terminal" evidence="12">
    <location>
        <begin position="337"/>
        <end position="461"/>
    </location>
</feature>
<evidence type="ECO:0000256" key="6">
    <source>
        <dbReference type="ARBA" id="ARBA00022679"/>
    </source>
</evidence>
<feature type="domain" description="O-acyltransferase WSD1-like N-terminal" evidence="11">
    <location>
        <begin position="165"/>
        <end position="291"/>
    </location>
</feature>
<comment type="catalytic activity">
    <reaction evidence="10">
        <text>an acyl-CoA + a 1,2-diacyl-sn-glycerol = a triacyl-sn-glycerol + CoA</text>
        <dbReference type="Rhea" id="RHEA:10868"/>
        <dbReference type="ChEBI" id="CHEBI:17815"/>
        <dbReference type="ChEBI" id="CHEBI:57287"/>
        <dbReference type="ChEBI" id="CHEBI:58342"/>
        <dbReference type="ChEBI" id="CHEBI:64615"/>
        <dbReference type="EC" id="2.3.1.20"/>
    </reaction>
</comment>
<feature type="domain" description="O-acyltransferase WSD1-like N-terminal" evidence="11">
    <location>
        <begin position="5"/>
        <end position="126"/>
    </location>
</feature>
<evidence type="ECO:0000256" key="5">
    <source>
        <dbReference type="ARBA" id="ARBA00022516"/>
    </source>
</evidence>
<evidence type="ECO:0000256" key="4">
    <source>
        <dbReference type="ARBA" id="ARBA00013244"/>
    </source>
</evidence>
<evidence type="ECO:0000313" key="13">
    <source>
        <dbReference type="EMBL" id="GAA2208881.1"/>
    </source>
</evidence>
<gene>
    <name evidence="13" type="ORF">GCM10009850_043390</name>
</gene>
<evidence type="ECO:0000256" key="8">
    <source>
        <dbReference type="ARBA" id="ARBA00023098"/>
    </source>
</evidence>
<keyword evidence="6" id="KW-0808">Transferase</keyword>
<dbReference type="EMBL" id="BAAAQX010000010">
    <property type="protein sequence ID" value="GAA2208881.1"/>
    <property type="molecule type" value="Genomic_DNA"/>
</dbReference>
<dbReference type="RefSeq" id="WP_344477433.1">
    <property type="nucleotide sequence ID" value="NZ_BAAAQX010000010.1"/>
</dbReference>
<dbReference type="EC" id="2.3.1.20" evidence="4"/>
<evidence type="ECO:0000256" key="9">
    <source>
        <dbReference type="ARBA" id="ARBA00023315"/>
    </source>
</evidence>
<dbReference type="InterPro" id="IPR045034">
    <property type="entry name" value="O-acyltransferase_WSD1-like"/>
</dbReference>
<dbReference type="Pfam" id="PF03007">
    <property type="entry name" value="WS_DGAT_cat"/>
    <property type="match status" value="2"/>
</dbReference>
<evidence type="ECO:0000313" key="14">
    <source>
        <dbReference type="Proteomes" id="UP001499843"/>
    </source>
</evidence>
<name>A0ABN3CHR7_9ACTN</name>
<evidence type="ECO:0000256" key="2">
    <source>
        <dbReference type="ARBA" id="ARBA00005189"/>
    </source>
</evidence>
<organism evidence="13 14">
    <name type="scientific">Nonomuraea monospora</name>
    <dbReference type="NCBI Taxonomy" id="568818"/>
    <lineage>
        <taxon>Bacteria</taxon>
        <taxon>Bacillati</taxon>
        <taxon>Actinomycetota</taxon>
        <taxon>Actinomycetes</taxon>
        <taxon>Streptosporangiales</taxon>
        <taxon>Streptosporangiaceae</taxon>
        <taxon>Nonomuraea</taxon>
    </lineage>
</organism>
<dbReference type="Proteomes" id="UP001499843">
    <property type="component" value="Unassembled WGS sequence"/>
</dbReference>
<evidence type="ECO:0000256" key="7">
    <source>
        <dbReference type="ARBA" id="ARBA00022798"/>
    </source>
</evidence>
<keyword evidence="5" id="KW-0444">Lipid biosynthesis</keyword>
<comment type="caution">
    <text evidence="13">The sequence shown here is derived from an EMBL/GenBank/DDBJ whole genome shotgun (WGS) entry which is preliminary data.</text>
</comment>
<keyword evidence="9" id="KW-0012">Acyltransferase</keyword>
<evidence type="ECO:0000259" key="12">
    <source>
        <dbReference type="Pfam" id="PF06974"/>
    </source>
</evidence>
<dbReference type="InterPro" id="IPR004255">
    <property type="entry name" value="O-acyltransferase_WSD1_N"/>
</dbReference>
<comment type="pathway">
    <text evidence="1">Glycerolipid metabolism; triacylglycerol biosynthesis.</text>
</comment>
<accession>A0ABN3CHR7</accession>
<dbReference type="InterPro" id="IPR009721">
    <property type="entry name" value="O-acyltransferase_WSD1_C"/>
</dbReference>
<protein>
    <recommendedName>
        <fullName evidence="4">diacylglycerol O-acyltransferase</fullName>
        <ecNumber evidence="4">2.3.1.20</ecNumber>
    </recommendedName>
</protein>
<sequence length="497" mass="51931">MIERLSTGDLMMIWAEKPGSPMNMNLGMAGVVDQDGPLDVERLRALVSARLHRGPMLRRRVHRTRFWQGPPLWVDDQRFDLARHIELVRLPPGADFLDWAATRIAEPLDLGHAPWRLLCVTGVNAGTGLDAGPGVNAGPGLDAGTSLDAGAGSNAGASLDGGTGLVVALHHTLADGKTAVALADVLLSAVSQESGQENVPWKAARPPSASSLVRDAAAAKAAALWRALKGIPHLPAKLRVLATAFRAVGPRVPSLPFPVVRDGGRRLATAAWPLADVERAAHTLDATVNDIALTLTTFGVRRLLTASGEPVAGHTLRVSVPVAAAPGMRNAGGSAPLMISLPLDEPDPLRALAQVTARTRAAKASRADTPSWQPPRLVMRLMMSWVRRHGAERVNLYVTNVPGPAAPLWLDGARLTAVYPIAPITAGVPLAVAVLSYAGTLVMTVTAAPELTCLPAFAAGAREAMTTLAGVREAVTALAGCPASAPRRGGASEGRRP</sequence>